<evidence type="ECO:0000313" key="2">
    <source>
        <dbReference type="Proteomes" id="UP000284022"/>
    </source>
</evidence>
<dbReference type="EMBL" id="QRXV01000032">
    <property type="protein sequence ID" value="RGU34524.1"/>
    <property type="molecule type" value="Genomic_DNA"/>
</dbReference>
<evidence type="ECO:0000313" key="1">
    <source>
        <dbReference type="EMBL" id="RGU34524.1"/>
    </source>
</evidence>
<organism evidence="1 2">
    <name type="scientific">Bacteroides uniformis</name>
    <dbReference type="NCBI Taxonomy" id="820"/>
    <lineage>
        <taxon>Bacteria</taxon>
        <taxon>Pseudomonadati</taxon>
        <taxon>Bacteroidota</taxon>
        <taxon>Bacteroidia</taxon>
        <taxon>Bacteroidales</taxon>
        <taxon>Bacteroidaceae</taxon>
        <taxon>Bacteroides</taxon>
    </lineage>
</organism>
<protein>
    <submittedName>
        <fullName evidence="1">Uncharacterized protein</fullName>
    </submittedName>
</protein>
<dbReference type="AlphaFoldDB" id="A0A412S9Z5"/>
<gene>
    <name evidence="1" type="ORF">DWW83_20660</name>
</gene>
<dbReference type="Proteomes" id="UP000284022">
    <property type="component" value="Unassembled WGS sequence"/>
</dbReference>
<sequence>MKYYTVKNRIMPWGSYGEMLWQGIYCYDKDTNSHMIFRTGAFCPSIYRSQYNRESPVLIVKEDVLQYIIESNLTGFVLQPVNKEKIVKLDWENWDLQSPEPLIYPSGSMDAEEYITRRKHNETVAEQIGNLFALIPQKDGLLYCEQGRGSAKLVEQSLSGLDIFIDRIFCDFCSEIYVSEKAKDVLSKHYSDLLIFQEVPIFVADENLLLQLEQTAKRKEYQKQREAEMTKNDWQRWFRLKDDARKLIEGLSLLKTESAKSKRKLNINDKLNSANEIYPLEYESWMQEYWNKK</sequence>
<comment type="caution">
    <text evidence="1">The sequence shown here is derived from an EMBL/GenBank/DDBJ whole genome shotgun (WGS) entry which is preliminary data.</text>
</comment>
<reference evidence="1 2" key="1">
    <citation type="submission" date="2018-08" db="EMBL/GenBank/DDBJ databases">
        <title>A genome reference for cultivated species of the human gut microbiota.</title>
        <authorList>
            <person name="Zou Y."/>
            <person name="Xue W."/>
            <person name="Luo G."/>
        </authorList>
    </citation>
    <scope>NUCLEOTIDE SEQUENCE [LARGE SCALE GENOMIC DNA]</scope>
    <source>
        <strain evidence="1 2">AF17-20</strain>
    </source>
</reference>
<proteinExistence type="predicted"/>
<name>A0A412S9Z5_BACUN</name>
<accession>A0A412S9Z5</accession>
<dbReference type="RefSeq" id="WP_117543880.1">
    <property type="nucleotide sequence ID" value="NZ_QRXV01000032.1"/>
</dbReference>